<comment type="caution">
    <text evidence="6">The sequence shown here is derived from an EMBL/GenBank/DDBJ whole genome shotgun (WGS) entry which is preliminary data.</text>
</comment>
<evidence type="ECO:0000256" key="5">
    <source>
        <dbReference type="SAM" id="Phobius"/>
    </source>
</evidence>
<reference evidence="6" key="1">
    <citation type="submission" date="2020-09" db="EMBL/GenBank/DDBJ databases">
        <title>A novel bacterium of genus Bacillus, isolated from South China Sea.</title>
        <authorList>
            <person name="Huang H."/>
            <person name="Mo K."/>
            <person name="Hu Y."/>
        </authorList>
    </citation>
    <scope>NUCLEOTIDE SEQUENCE</scope>
    <source>
        <strain evidence="6">IB182487</strain>
    </source>
</reference>
<sequence>MNKDQLILIAGFLGSLKLFLASLGYNILTDDMINSFMGLIENGVPLVLVAYAVYKNTYTSPSAKRQKEVLEKYKDEWK</sequence>
<protein>
    <submittedName>
        <fullName evidence="6">PTS mannose transporter subunit IID</fullName>
    </submittedName>
</protein>
<keyword evidence="2 5" id="KW-0812">Transmembrane</keyword>
<feature type="transmembrane region" description="Helical" evidence="5">
    <location>
        <begin position="7"/>
        <end position="27"/>
    </location>
</feature>
<evidence type="ECO:0000256" key="4">
    <source>
        <dbReference type="ARBA" id="ARBA00023136"/>
    </source>
</evidence>
<name>A0A926NJH1_9BACI</name>
<keyword evidence="7" id="KW-1185">Reference proteome</keyword>
<dbReference type="GO" id="GO:0016020">
    <property type="term" value="C:membrane"/>
    <property type="evidence" value="ECO:0007669"/>
    <property type="project" value="UniProtKB-SubCell"/>
</dbReference>
<dbReference type="RefSeq" id="WP_191155669.1">
    <property type="nucleotide sequence ID" value="NZ_JACXAI010000002.1"/>
</dbReference>
<dbReference type="Pfam" id="PF04688">
    <property type="entry name" value="Holin_SPP1"/>
    <property type="match status" value="1"/>
</dbReference>
<evidence type="ECO:0000256" key="1">
    <source>
        <dbReference type="ARBA" id="ARBA00004370"/>
    </source>
</evidence>
<proteinExistence type="predicted"/>
<keyword evidence="3 5" id="KW-1133">Transmembrane helix</keyword>
<dbReference type="InterPro" id="IPR006479">
    <property type="entry name" value="Holin"/>
</dbReference>
<organism evidence="6 7">
    <name type="scientific">Metabacillus arenae</name>
    <dbReference type="NCBI Taxonomy" id="2771434"/>
    <lineage>
        <taxon>Bacteria</taxon>
        <taxon>Bacillati</taxon>
        <taxon>Bacillota</taxon>
        <taxon>Bacilli</taxon>
        <taxon>Bacillales</taxon>
        <taxon>Bacillaceae</taxon>
        <taxon>Metabacillus</taxon>
    </lineage>
</organism>
<dbReference type="Proteomes" id="UP000626844">
    <property type="component" value="Unassembled WGS sequence"/>
</dbReference>
<comment type="subcellular location">
    <subcellularLocation>
        <location evidence="1">Membrane</location>
    </subcellularLocation>
</comment>
<evidence type="ECO:0000313" key="6">
    <source>
        <dbReference type="EMBL" id="MBD1379242.1"/>
    </source>
</evidence>
<dbReference type="AlphaFoldDB" id="A0A926NJH1"/>
<accession>A0A926NJH1</accession>
<gene>
    <name evidence="6" type="ORF">IC621_03265</name>
</gene>
<keyword evidence="4 5" id="KW-0472">Membrane</keyword>
<feature type="transmembrane region" description="Helical" evidence="5">
    <location>
        <begin position="33"/>
        <end position="54"/>
    </location>
</feature>
<evidence type="ECO:0000256" key="2">
    <source>
        <dbReference type="ARBA" id="ARBA00022692"/>
    </source>
</evidence>
<evidence type="ECO:0000256" key="3">
    <source>
        <dbReference type="ARBA" id="ARBA00022989"/>
    </source>
</evidence>
<evidence type="ECO:0000313" key="7">
    <source>
        <dbReference type="Proteomes" id="UP000626844"/>
    </source>
</evidence>
<dbReference type="EMBL" id="JACXAI010000002">
    <property type="protein sequence ID" value="MBD1379242.1"/>
    <property type="molecule type" value="Genomic_DNA"/>
</dbReference>